<dbReference type="InterPro" id="IPR043857">
    <property type="entry name" value="DUF5819"/>
</dbReference>
<dbReference type="EMBL" id="CP005940">
    <property type="protein sequence ID" value="AHA75878.1"/>
    <property type="molecule type" value="Genomic_DNA"/>
</dbReference>
<protein>
    <submittedName>
        <fullName evidence="1">DNA-directed RNA polymerase subunit beta/140 kD subunit</fullName>
    </submittedName>
</protein>
<dbReference type="KEGG" id="bthu:YBT1518_32055"/>
<reference evidence="1 3" key="1">
    <citation type="submission" date="2013-05" db="EMBL/GenBank/DDBJ databases">
        <title>Complete genome sequence of Bacillus thuringiensis YBT-1518, a typical strain with high toxicity to nematode.</title>
        <authorList>
            <person name="Wang P."/>
            <person name="Zhang C."/>
            <person name="Guo M."/>
            <person name="Guo S."/>
            <person name="Zhu Y."/>
            <person name="Zheng J."/>
            <person name="Zhu L."/>
            <person name="Ruan L."/>
            <person name="Peng D."/>
            <person name="Sun M."/>
        </authorList>
    </citation>
    <scope>NUCLEOTIDE SEQUENCE [LARGE SCALE GENOMIC DNA]</scope>
    <source>
        <strain evidence="1 3">YBT-1518</strain>
        <plasmid evidence="1 3">pBMB0233</plasmid>
    </source>
</reference>
<dbReference type="Pfam" id="PF19136">
    <property type="entry name" value="DUF5819"/>
    <property type="match status" value="1"/>
</dbReference>
<sequence length="229" mass="26774">MVLSKLKKSVIQGLPLLLTTLLATHFSFIMLHVMPENLISDRLDATLNSYTTPLFTQNWHLFSPNPLTENIIVHMQVKVKDSPTPSDWLDITTPLLQKNYQNYFSPINRVARIPFTAASEMRNPLRESELNFLTSLDREHMSKEQQALLQQIEKKKVKNEESMKAILYRFAFASAEQYFSSQKVDSLRLRIVTVKPLPLSDGLKKEKHPEKKRTYQEFEWRKFTPILLR</sequence>
<dbReference type="KEGG" id="bthu:YBT1518_32095"/>
<evidence type="ECO:0000313" key="1">
    <source>
        <dbReference type="EMBL" id="AHA75878.1"/>
    </source>
</evidence>
<evidence type="ECO:0000313" key="3">
    <source>
        <dbReference type="Proteomes" id="UP000018566"/>
    </source>
</evidence>
<organism evidence="1 3">
    <name type="scientific">Bacillus thuringiensis YBT-1518</name>
    <dbReference type="NCBI Taxonomy" id="529122"/>
    <lineage>
        <taxon>Bacteria</taxon>
        <taxon>Bacillati</taxon>
        <taxon>Bacillota</taxon>
        <taxon>Bacilli</taxon>
        <taxon>Bacillales</taxon>
        <taxon>Bacillaceae</taxon>
        <taxon>Bacillus</taxon>
        <taxon>Bacillus cereus group</taxon>
    </lineage>
</organism>
<dbReference type="Proteomes" id="UP000018566">
    <property type="component" value="Plasmid pBMB0233"/>
</dbReference>
<dbReference type="EMBL" id="CP005940">
    <property type="protein sequence ID" value="AHA75884.1"/>
    <property type="molecule type" value="Genomic_DNA"/>
</dbReference>
<geneLocation type="plasmid" evidence="1 3">
    <name>pBMB0233</name>
</geneLocation>
<keyword evidence="1" id="KW-0240">DNA-directed RNA polymerase</keyword>
<accession>A0A9W3KJL2</accession>
<keyword evidence="1" id="KW-0614">Plasmid</keyword>
<evidence type="ECO:0000313" key="2">
    <source>
        <dbReference type="EMBL" id="AHA75884.1"/>
    </source>
</evidence>
<keyword evidence="1" id="KW-0804">Transcription</keyword>
<dbReference type="GO" id="GO:0000428">
    <property type="term" value="C:DNA-directed RNA polymerase complex"/>
    <property type="evidence" value="ECO:0007669"/>
    <property type="project" value="UniProtKB-KW"/>
</dbReference>
<name>A0A9W3KJL2_BACTU</name>
<gene>
    <name evidence="1" type="ORF">YBT1518_32055</name>
    <name evidence="2" type="ORF">YBT1518_32095</name>
</gene>
<dbReference type="AlphaFoldDB" id="A0A9W3KJL2"/>
<proteinExistence type="predicted"/>